<proteinExistence type="predicted"/>
<comment type="caution">
    <text evidence="1">The sequence shown here is derived from an EMBL/GenBank/DDBJ whole genome shotgun (WGS) entry which is preliminary data.</text>
</comment>
<dbReference type="AlphaFoldDB" id="A0A9D4DP25"/>
<gene>
    <name evidence="1" type="ORF">DPMN_185692</name>
</gene>
<dbReference type="EMBL" id="JAIWYP010000010">
    <property type="protein sequence ID" value="KAH3751144.1"/>
    <property type="molecule type" value="Genomic_DNA"/>
</dbReference>
<organism evidence="1 2">
    <name type="scientific">Dreissena polymorpha</name>
    <name type="common">Zebra mussel</name>
    <name type="synonym">Mytilus polymorpha</name>
    <dbReference type="NCBI Taxonomy" id="45954"/>
    <lineage>
        <taxon>Eukaryota</taxon>
        <taxon>Metazoa</taxon>
        <taxon>Spiralia</taxon>
        <taxon>Lophotrochozoa</taxon>
        <taxon>Mollusca</taxon>
        <taxon>Bivalvia</taxon>
        <taxon>Autobranchia</taxon>
        <taxon>Heteroconchia</taxon>
        <taxon>Euheterodonta</taxon>
        <taxon>Imparidentia</taxon>
        <taxon>Neoheterodontei</taxon>
        <taxon>Myida</taxon>
        <taxon>Dreissenoidea</taxon>
        <taxon>Dreissenidae</taxon>
        <taxon>Dreissena</taxon>
    </lineage>
</organism>
<evidence type="ECO:0000313" key="2">
    <source>
        <dbReference type="Proteomes" id="UP000828390"/>
    </source>
</evidence>
<evidence type="ECO:0000313" key="1">
    <source>
        <dbReference type="EMBL" id="KAH3751144.1"/>
    </source>
</evidence>
<reference evidence="1" key="2">
    <citation type="submission" date="2020-11" db="EMBL/GenBank/DDBJ databases">
        <authorList>
            <person name="McCartney M.A."/>
            <person name="Auch B."/>
            <person name="Kono T."/>
            <person name="Mallez S."/>
            <person name="Becker A."/>
            <person name="Gohl D.M."/>
            <person name="Silverstein K.A.T."/>
            <person name="Koren S."/>
            <person name="Bechman K.B."/>
            <person name="Herman A."/>
            <person name="Abrahante J.E."/>
            <person name="Garbe J."/>
        </authorList>
    </citation>
    <scope>NUCLEOTIDE SEQUENCE</scope>
    <source>
        <strain evidence="1">Duluth1</strain>
        <tissue evidence="1">Whole animal</tissue>
    </source>
</reference>
<protein>
    <submittedName>
        <fullName evidence="1">Uncharacterized protein</fullName>
    </submittedName>
</protein>
<sequence length="59" mass="6273">MTLVVAIVLTDGQEKLVKSTATMAATMSMTGQNVTVIRVGPVHIVTRKVCTGLTPKQVF</sequence>
<reference evidence="1" key="1">
    <citation type="journal article" date="2019" name="bioRxiv">
        <title>The Genome of the Zebra Mussel, Dreissena polymorpha: A Resource for Invasive Species Research.</title>
        <authorList>
            <person name="McCartney M.A."/>
            <person name="Auch B."/>
            <person name="Kono T."/>
            <person name="Mallez S."/>
            <person name="Zhang Y."/>
            <person name="Obille A."/>
            <person name="Becker A."/>
            <person name="Abrahante J.E."/>
            <person name="Garbe J."/>
            <person name="Badalamenti J.P."/>
            <person name="Herman A."/>
            <person name="Mangelson H."/>
            <person name="Liachko I."/>
            <person name="Sullivan S."/>
            <person name="Sone E.D."/>
            <person name="Koren S."/>
            <person name="Silverstein K.A.T."/>
            <person name="Beckman K.B."/>
            <person name="Gohl D.M."/>
        </authorList>
    </citation>
    <scope>NUCLEOTIDE SEQUENCE</scope>
    <source>
        <strain evidence="1">Duluth1</strain>
        <tissue evidence="1">Whole animal</tissue>
    </source>
</reference>
<keyword evidence="2" id="KW-1185">Reference proteome</keyword>
<name>A0A9D4DP25_DREPO</name>
<accession>A0A9D4DP25</accession>
<dbReference type="Proteomes" id="UP000828390">
    <property type="component" value="Unassembled WGS sequence"/>
</dbReference>